<gene>
    <name evidence="10" type="ORF">ENO59_00175</name>
</gene>
<dbReference type="InterPro" id="IPR001830">
    <property type="entry name" value="Glyco_trans_20"/>
</dbReference>
<keyword evidence="3" id="KW-0808">Transferase</keyword>
<reference evidence="10" key="1">
    <citation type="journal article" date="2020" name="mSystems">
        <title>Genome- and Community-Level Interaction Insights into Carbon Utilization and Element Cycling Functions of Hydrothermarchaeota in Hydrothermal Sediment.</title>
        <authorList>
            <person name="Zhou Z."/>
            <person name="Liu Y."/>
            <person name="Xu W."/>
            <person name="Pan J."/>
            <person name="Luo Z.H."/>
            <person name="Li M."/>
        </authorList>
    </citation>
    <scope>NUCLEOTIDE SEQUENCE [LARGE SCALE GENOMIC DNA]</scope>
    <source>
        <strain evidence="10">SpSt-143</strain>
    </source>
</reference>
<evidence type="ECO:0000313" key="10">
    <source>
        <dbReference type="EMBL" id="HER94927.1"/>
    </source>
</evidence>
<sequence length="455" mass="52509">MIVAANRAPLRYTADEGWLPAIGGLATALLPVLQAQGGAWVAMKDQADLPELQPYPKDNPDFVVHYVPLSTREREQYYNGMANRMLWPLCHYMVHHLRLRRSYMEAYRAVNQRFATTVIQSYQPGDVIWVHDYHLMLVPGLVRRAVPEAVIAHFWHIPWPAMEVYRILPWSRELLQGMLACQVVGFHVEEYVENFLESARYLLGARIEGNRVLWEGREVRVEAHPLGVDIAHFEQMAQSEAVQQKAQQLREEIGTEWLMLGVDRLDYTKGIRARLLAFERFLEMYPEYHGRVSFYQVATPSRTQVTSYQQLKREVDEVVGRINGQFGRVDWTPVHYRYRTYTQEELCVFYRAADVACITPLRDGMNLVAQEFIAASQGGTLILSELTGASHVLREAVLVNPYDVDGLASAMRMALEMPIEERMERFRCLKRSVQALDVHRWAARFFETFTAMAQG</sequence>
<dbReference type="GO" id="GO:0033828">
    <property type="term" value="F:glucosylglycerol-phosphate synthase activity"/>
    <property type="evidence" value="ECO:0007669"/>
    <property type="project" value="UniProtKB-EC"/>
</dbReference>
<evidence type="ECO:0000256" key="1">
    <source>
        <dbReference type="ARBA" id="ARBA00008799"/>
    </source>
</evidence>
<dbReference type="GO" id="GO:0003825">
    <property type="term" value="F:alpha,alpha-trehalose-phosphate synthase (UDP-forming) activity"/>
    <property type="evidence" value="ECO:0007669"/>
    <property type="project" value="TreeGrafter"/>
</dbReference>
<dbReference type="CDD" id="cd03788">
    <property type="entry name" value="GT20_TPS"/>
    <property type="match status" value="1"/>
</dbReference>
<comment type="function">
    <text evidence="5">Involved in salt tolerance by producing GG-phosphate from ADP-glucose and glycerol-3-phosphate (G3P), an intermediate in the synthesis of the osmolyte glucosylglycerol (GG).</text>
</comment>
<dbReference type="PANTHER" id="PTHR10788">
    <property type="entry name" value="TREHALOSE-6-PHOSPHATE SYNTHASE"/>
    <property type="match status" value="1"/>
</dbReference>
<evidence type="ECO:0000256" key="4">
    <source>
        <dbReference type="ARBA" id="ARBA00052754"/>
    </source>
</evidence>
<comment type="pathway">
    <text evidence="6">Glycan metabolism; glucosylglycerol biosynthesis.</text>
</comment>
<evidence type="ECO:0000256" key="9">
    <source>
        <dbReference type="ARBA" id="ARBA00080497"/>
    </source>
</evidence>
<evidence type="ECO:0000256" key="6">
    <source>
        <dbReference type="ARBA" id="ARBA00060702"/>
    </source>
</evidence>
<evidence type="ECO:0000256" key="8">
    <source>
        <dbReference type="ARBA" id="ARBA00069974"/>
    </source>
</evidence>
<proteinExistence type="inferred from homology"/>
<dbReference type="EC" id="2.4.1.213" evidence="7"/>
<protein>
    <recommendedName>
        <fullName evidence="8">Glucosylglycerol-phosphate synthase</fullName>
        <ecNumber evidence="7">2.4.1.213</ecNumber>
    </recommendedName>
    <alternativeName>
        <fullName evidence="9">Glucosyl-glycerol-phosphate synthase</fullName>
    </alternativeName>
</protein>
<comment type="caution">
    <text evidence="10">The sequence shown here is derived from an EMBL/GenBank/DDBJ whole genome shotgun (WGS) entry which is preliminary data.</text>
</comment>
<dbReference type="EMBL" id="DSGB01000001">
    <property type="protein sequence ID" value="HER94927.1"/>
    <property type="molecule type" value="Genomic_DNA"/>
</dbReference>
<dbReference type="FunFam" id="3.40.50.2000:FF:000010">
    <property type="entry name" value="Alpha,alpha-trehalose-phosphate synthase"/>
    <property type="match status" value="1"/>
</dbReference>
<keyword evidence="2" id="KW-0328">Glycosyltransferase</keyword>
<dbReference type="AlphaFoldDB" id="A0A7V2F5C4"/>
<dbReference type="GO" id="GO:0004805">
    <property type="term" value="F:trehalose-phosphatase activity"/>
    <property type="evidence" value="ECO:0007669"/>
    <property type="project" value="TreeGrafter"/>
</dbReference>
<name>A0A7V2F5C4_RHOMR</name>
<comment type="catalytic activity">
    <reaction evidence="4">
        <text>ADP-alpha-D-glucose + sn-glycerol 3-phosphate = 2-O-(alpha-D-glucopyranosyl)-sn-glycerol 3-phosphate + ADP + H(+)</text>
        <dbReference type="Rhea" id="RHEA:12881"/>
        <dbReference type="ChEBI" id="CHEBI:15378"/>
        <dbReference type="ChEBI" id="CHEBI:57498"/>
        <dbReference type="ChEBI" id="CHEBI:57597"/>
        <dbReference type="ChEBI" id="CHEBI:87089"/>
        <dbReference type="ChEBI" id="CHEBI:456216"/>
        <dbReference type="EC" id="2.4.1.213"/>
    </reaction>
</comment>
<dbReference type="SUPFAM" id="SSF53756">
    <property type="entry name" value="UDP-Glycosyltransferase/glycogen phosphorylase"/>
    <property type="match status" value="1"/>
</dbReference>
<evidence type="ECO:0000256" key="5">
    <source>
        <dbReference type="ARBA" id="ARBA00055920"/>
    </source>
</evidence>
<organism evidence="10">
    <name type="scientific">Rhodothermus marinus</name>
    <name type="common">Rhodothermus obamensis</name>
    <dbReference type="NCBI Taxonomy" id="29549"/>
    <lineage>
        <taxon>Bacteria</taxon>
        <taxon>Pseudomonadati</taxon>
        <taxon>Rhodothermota</taxon>
        <taxon>Rhodothermia</taxon>
        <taxon>Rhodothermales</taxon>
        <taxon>Rhodothermaceae</taxon>
        <taxon>Rhodothermus</taxon>
    </lineage>
</organism>
<comment type="similarity">
    <text evidence="1">Belongs to the glycosyltransferase 20 family.</text>
</comment>
<dbReference type="PANTHER" id="PTHR10788:SF106">
    <property type="entry name" value="BCDNA.GH08860"/>
    <property type="match status" value="1"/>
</dbReference>
<evidence type="ECO:0000256" key="7">
    <source>
        <dbReference type="ARBA" id="ARBA00066821"/>
    </source>
</evidence>
<dbReference type="GO" id="GO:0005992">
    <property type="term" value="P:trehalose biosynthetic process"/>
    <property type="evidence" value="ECO:0007669"/>
    <property type="project" value="InterPro"/>
</dbReference>
<dbReference type="Pfam" id="PF00982">
    <property type="entry name" value="Glyco_transf_20"/>
    <property type="match status" value="1"/>
</dbReference>
<accession>A0A7V2F5C4</accession>
<dbReference type="GO" id="GO:0005829">
    <property type="term" value="C:cytosol"/>
    <property type="evidence" value="ECO:0007669"/>
    <property type="project" value="TreeGrafter"/>
</dbReference>
<evidence type="ECO:0000256" key="3">
    <source>
        <dbReference type="ARBA" id="ARBA00022679"/>
    </source>
</evidence>
<dbReference type="Gene3D" id="3.40.50.2000">
    <property type="entry name" value="Glycogen Phosphorylase B"/>
    <property type="match status" value="2"/>
</dbReference>
<evidence type="ECO:0000256" key="2">
    <source>
        <dbReference type="ARBA" id="ARBA00022676"/>
    </source>
</evidence>